<keyword evidence="2" id="KW-1185">Reference proteome</keyword>
<name>A0ABW2Y3K4_9ACTN</name>
<gene>
    <name evidence="1" type="ORF">ACFQZM_43610</name>
</gene>
<sequence length="45" mass="4708">MPVHVVAARLGLGDSAIALRVYGHVVNEEFSEAAAVFAELRDGVA</sequence>
<comment type="caution">
    <text evidence="1">The sequence shown here is derived from an EMBL/GenBank/DDBJ whole genome shotgun (WGS) entry which is preliminary data.</text>
</comment>
<evidence type="ECO:0000313" key="2">
    <source>
        <dbReference type="Proteomes" id="UP001597063"/>
    </source>
</evidence>
<evidence type="ECO:0008006" key="3">
    <source>
        <dbReference type="Google" id="ProtNLM"/>
    </source>
</evidence>
<protein>
    <recommendedName>
        <fullName evidence="3">Integrase</fullName>
    </recommendedName>
</protein>
<dbReference type="RefSeq" id="WP_165502689.1">
    <property type="nucleotide sequence ID" value="NZ_CAACUY010000009.1"/>
</dbReference>
<accession>A0ABW2Y3K4</accession>
<dbReference type="EMBL" id="JBHTGP010000031">
    <property type="protein sequence ID" value="MFD0691440.1"/>
    <property type="molecule type" value="Genomic_DNA"/>
</dbReference>
<reference evidence="2" key="1">
    <citation type="journal article" date="2019" name="Int. J. Syst. Evol. Microbiol.">
        <title>The Global Catalogue of Microorganisms (GCM) 10K type strain sequencing project: providing services to taxonomists for standard genome sequencing and annotation.</title>
        <authorList>
            <consortium name="The Broad Institute Genomics Platform"/>
            <consortium name="The Broad Institute Genome Sequencing Center for Infectious Disease"/>
            <person name="Wu L."/>
            <person name="Ma J."/>
        </authorList>
    </citation>
    <scope>NUCLEOTIDE SEQUENCE [LARGE SCALE GENOMIC DNA]</scope>
    <source>
        <strain evidence="2">JCM 9371</strain>
    </source>
</reference>
<evidence type="ECO:0000313" key="1">
    <source>
        <dbReference type="EMBL" id="MFD0691440.1"/>
    </source>
</evidence>
<dbReference type="Proteomes" id="UP001597063">
    <property type="component" value="Unassembled WGS sequence"/>
</dbReference>
<proteinExistence type="predicted"/>
<organism evidence="1 2">
    <name type="scientific">Actinomadura fibrosa</name>
    <dbReference type="NCBI Taxonomy" id="111802"/>
    <lineage>
        <taxon>Bacteria</taxon>
        <taxon>Bacillati</taxon>
        <taxon>Actinomycetota</taxon>
        <taxon>Actinomycetes</taxon>
        <taxon>Streptosporangiales</taxon>
        <taxon>Thermomonosporaceae</taxon>
        <taxon>Actinomadura</taxon>
    </lineage>
</organism>